<dbReference type="Pfam" id="PF06568">
    <property type="entry name" value="YjiS-like"/>
    <property type="match status" value="1"/>
</dbReference>
<sequence length="73" mass="8587">MAQSHVLARPMGLAHRRRFSPLTLVARARAARRERRALAKLDDHLLDDIGLTRRAAWSEAKRPFWELPSRHHW</sequence>
<dbReference type="Proteomes" id="UP000756530">
    <property type="component" value="Unassembled WGS sequence"/>
</dbReference>
<protein>
    <submittedName>
        <fullName evidence="2">DUF1127 domain-containing protein</fullName>
    </submittedName>
</protein>
<organism evidence="2 3">
    <name type="scientific">Maritimibacter dapengensis</name>
    <dbReference type="NCBI Taxonomy" id="2836868"/>
    <lineage>
        <taxon>Bacteria</taxon>
        <taxon>Pseudomonadati</taxon>
        <taxon>Pseudomonadota</taxon>
        <taxon>Alphaproteobacteria</taxon>
        <taxon>Rhodobacterales</taxon>
        <taxon>Roseobacteraceae</taxon>
        <taxon>Maritimibacter</taxon>
    </lineage>
</organism>
<dbReference type="RefSeq" id="WP_218391847.1">
    <property type="nucleotide sequence ID" value="NZ_JAHUZE010000002.1"/>
</dbReference>
<dbReference type="InterPro" id="IPR009506">
    <property type="entry name" value="YjiS-like"/>
</dbReference>
<evidence type="ECO:0000313" key="3">
    <source>
        <dbReference type="Proteomes" id="UP000756530"/>
    </source>
</evidence>
<keyword evidence="3" id="KW-1185">Reference proteome</keyword>
<gene>
    <name evidence="2" type="ORF">KJP28_06945</name>
</gene>
<dbReference type="EMBL" id="JAHUZE010000002">
    <property type="protein sequence ID" value="MBV7378659.1"/>
    <property type="molecule type" value="Genomic_DNA"/>
</dbReference>
<feature type="domain" description="YjiS-like" evidence="1">
    <location>
        <begin position="24"/>
        <end position="53"/>
    </location>
</feature>
<accession>A0ABS6T0M8</accession>
<evidence type="ECO:0000259" key="1">
    <source>
        <dbReference type="Pfam" id="PF06568"/>
    </source>
</evidence>
<comment type="caution">
    <text evidence="2">The sequence shown here is derived from an EMBL/GenBank/DDBJ whole genome shotgun (WGS) entry which is preliminary data.</text>
</comment>
<name>A0ABS6T0M8_9RHOB</name>
<proteinExistence type="predicted"/>
<evidence type="ECO:0000313" key="2">
    <source>
        <dbReference type="EMBL" id="MBV7378659.1"/>
    </source>
</evidence>
<reference evidence="2 3" key="1">
    <citation type="submission" date="2021-05" db="EMBL/GenBank/DDBJ databases">
        <title>Culturable bacteria isolated from Daya Bay.</title>
        <authorList>
            <person name="Zheng W."/>
            <person name="Yu S."/>
            <person name="Huang Y."/>
        </authorList>
    </citation>
    <scope>NUCLEOTIDE SEQUENCE [LARGE SCALE GENOMIC DNA]</scope>
    <source>
        <strain evidence="2 3">DP4N28-5</strain>
    </source>
</reference>